<keyword evidence="2" id="KW-1185">Reference proteome</keyword>
<evidence type="ECO:0000313" key="2">
    <source>
        <dbReference type="Proteomes" id="UP000009320"/>
    </source>
</evidence>
<protein>
    <submittedName>
        <fullName evidence="1">Uncharacterized protein</fullName>
    </submittedName>
</protein>
<dbReference type="STRING" id="1423758.FC41_GL001069"/>
<reference evidence="1 2" key="1">
    <citation type="submission" date="2012-06" db="EMBL/GenBank/DDBJ databases">
        <title>Draft Genome Sequence of Lactobacillus hominis Strain CRBIP 24.179T, isolated from human intestine.</title>
        <authorList>
            <person name="Cousin S."/>
            <person name="Ma L."/>
            <person name="Bizet C."/>
            <person name="Loux V."/>
            <person name="Bouchier C."/>
            <person name="Clermont D."/>
            <person name="Creno S."/>
        </authorList>
    </citation>
    <scope>NUCLEOTIDE SEQUENCE [LARGE SCALE GENOMIC DNA]</scope>
    <source>
        <strain evidence="2">CRBIP 24.179T</strain>
    </source>
</reference>
<comment type="caution">
    <text evidence="1">The sequence shown here is derived from an EMBL/GenBank/DDBJ whole genome shotgun (WGS) entry which is preliminary data.</text>
</comment>
<dbReference type="EMBL" id="CAKE01000012">
    <property type="protein sequence ID" value="CCI81993.1"/>
    <property type="molecule type" value="Genomic_DNA"/>
</dbReference>
<organism evidence="1 2">
    <name type="scientific">Lactobacillus hominis DSM 23910 = CRBIP 24.179</name>
    <dbReference type="NCBI Taxonomy" id="1423758"/>
    <lineage>
        <taxon>Bacteria</taxon>
        <taxon>Bacillati</taxon>
        <taxon>Bacillota</taxon>
        <taxon>Bacilli</taxon>
        <taxon>Lactobacillales</taxon>
        <taxon>Lactobacillaceae</taxon>
        <taxon>Lactobacillus</taxon>
    </lineage>
</organism>
<gene>
    <name evidence="1" type="ORF">BN55_01410</name>
</gene>
<dbReference type="AlphaFoldDB" id="I7IVT3"/>
<evidence type="ECO:0000313" key="1">
    <source>
        <dbReference type="EMBL" id="CCI81993.1"/>
    </source>
</evidence>
<dbReference type="Proteomes" id="UP000009320">
    <property type="component" value="Unassembled WGS sequence"/>
</dbReference>
<dbReference type="PATRIC" id="fig|1423758.3.peg.1079"/>
<proteinExistence type="predicted"/>
<accession>I7IVT3</accession>
<sequence>MLVDTERYSKLLEKVNLLLPPADLSGLSDDDAKKYQDVRKSVVSYALSKVIWDVSNYTNIPIDELPSALDYTVVDMTVQVIQTHDYLALSKGEDAGSDVQSLSEGDTSITFKSKADVYASLQQINTISDNYTNILNNFRVVV</sequence>
<dbReference type="eggNOG" id="ENOG50348VN">
    <property type="taxonomic scope" value="Bacteria"/>
</dbReference>
<name>I7IVT3_9LACO</name>